<dbReference type="PROSITE" id="PS51257">
    <property type="entry name" value="PROKAR_LIPOPROTEIN"/>
    <property type="match status" value="1"/>
</dbReference>
<feature type="region of interest" description="Disordered" evidence="1">
    <location>
        <begin position="65"/>
        <end position="86"/>
    </location>
</feature>
<keyword evidence="2" id="KW-1185">Reference proteome</keyword>
<sequence length="127" mass="14110">MWAEGGRCVFYLAGAAPCITTTSAVYACARADVSGWGERRGDWRRCMARDLLLENIAYQLRTRTPQCSSDSGRIPTDDECIPPDMQRSTSEAHEYAAVQSATATMPAISSRSTVPFNRRRADYRPIL</sequence>
<evidence type="ECO:0000313" key="3">
    <source>
        <dbReference type="WBParaSite" id="PSAMB.scaffold2458size23100.g17973.t1"/>
    </source>
</evidence>
<dbReference type="AlphaFoldDB" id="A0A914VTV0"/>
<evidence type="ECO:0000313" key="2">
    <source>
        <dbReference type="Proteomes" id="UP000887566"/>
    </source>
</evidence>
<evidence type="ECO:0000256" key="1">
    <source>
        <dbReference type="SAM" id="MobiDB-lite"/>
    </source>
</evidence>
<protein>
    <submittedName>
        <fullName evidence="3">Uncharacterized protein</fullName>
    </submittedName>
</protein>
<organism evidence="2 3">
    <name type="scientific">Plectus sambesii</name>
    <dbReference type="NCBI Taxonomy" id="2011161"/>
    <lineage>
        <taxon>Eukaryota</taxon>
        <taxon>Metazoa</taxon>
        <taxon>Ecdysozoa</taxon>
        <taxon>Nematoda</taxon>
        <taxon>Chromadorea</taxon>
        <taxon>Plectida</taxon>
        <taxon>Plectina</taxon>
        <taxon>Plectoidea</taxon>
        <taxon>Plectidae</taxon>
        <taxon>Plectus</taxon>
    </lineage>
</organism>
<dbReference type="Proteomes" id="UP000887566">
    <property type="component" value="Unplaced"/>
</dbReference>
<name>A0A914VTV0_9BILA</name>
<reference evidence="3" key="1">
    <citation type="submission" date="2022-11" db="UniProtKB">
        <authorList>
            <consortium name="WormBaseParasite"/>
        </authorList>
    </citation>
    <scope>IDENTIFICATION</scope>
</reference>
<accession>A0A914VTV0</accession>
<proteinExistence type="predicted"/>
<dbReference type="WBParaSite" id="PSAMB.scaffold2458size23100.g17973.t1">
    <property type="protein sequence ID" value="PSAMB.scaffold2458size23100.g17973.t1"/>
    <property type="gene ID" value="PSAMB.scaffold2458size23100.g17973"/>
</dbReference>